<name>A0A7R9C0M4_9CRUS</name>
<accession>A0A7R9C0M4</accession>
<organism evidence="2">
    <name type="scientific">Notodromas monacha</name>
    <dbReference type="NCBI Taxonomy" id="399045"/>
    <lineage>
        <taxon>Eukaryota</taxon>
        <taxon>Metazoa</taxon>
        <taxon>Ecdysozoa</taxon>
        <taxon>Arthropoda</taxon>
        <taxon>Crustacea</taxon>
        <taxon>Oligostraca</taxon>
        <taxon>Ostracoda</taxon>
        <taxon>Podocopa</taxon>
        <taxon>Podocopida</taxon>
        <taxon>Cypridocopina</taxon>
        <taxon>Cypridoidea</taxon>
        <taxon>Cyprididae</taxon>
        <taxon>Notodromas</taxon>
    </lineage>
</organism>
<dbReference type="Proteomes" id="UP000678499">
    <property type="component" value="Unassembled WGS sequence"/>
</dbReference>
<dbReference type="EMBL" id="OA887732">
    <property type="protein sequence ID" value="CAD7283606.1"/>
    <property type="molecule type" value="Genomic_DNA"/>
</dbReference>
<sequence length="59" mass="6523">MIRIGRPPPAIQKPEGKLAVITSFYYDPFKWSLVKSVGMFLLGVEIARQFDGAVLMPAA</sequence>
<evidence type="ECO:0000313" key="2">
    <source>
        <dbReference type="EMBL" id="CAD7283811.1"/>
    </source>
</evidence>
<proteinExistence type="predicted"/>
<dbReference type="EMBL" id="OA888211">
    <property type="protein sequence ID" value="CAD7283811.1"/>
    <property type="molecule type" value="Genomic_DNA"/>
</dbReference>
<dbReference type="EMBL" id="CAJPEX010005695">
    <property type="protein sequence ID" value="CAG0923758.1"/>
    <property type="molecule type" value="Genomic_DNA"/>
</dbReference>
<keyword evidence="3" id="KW-1185">Reference proteome</keyword>
<protein>
    <submittedName>
        <fullName evidence="2">Uncharacterized protein</fullName>
    </submittedName>
</protein>
<dbReference type="EMBL" id="CAJPEX010006174">
    <property type="protein sequence ID" value="CAG0923963.1"/>
    <property type="molecule type" value="Genomic_DNA"/>
</dbReference>
<reference evidence="2" key="1">
    <citation type="submission" date="2020-11" db="EMBL/GenBank/DDBJ databases">
        <authorList>
            <person name="Tran Van P."/>
        </authorList>
    </citation>
    <scope>NUCLEOTIDE SEQUENCE</scope>
</reference>
<gene>
    <name evidence="1" type="ORF">NMOB1V02_LOCUS11219</name>
    <name evidence="2" type="ORF">NMOB1V02_LOCUS11422</name>
</gene>
<evidence type="ECO:0000313" key="1">
    <source>
        <dbReference type="EMBL" id="CAD7283606.1"/>
    </source>
</evidence>
<dbReference type="AlphaFoldDB" id="A0A7R9C0M4"/>
<evidence type="ECO:0000313" key="3">
    <source>
        <dbReference type="Proteomes" id="UP000678499"/>
    </source>
</evidence>
<dbReference type="OrthoDB" id="6016677at2759"/>